<dbReference type="InterPro" id="IPR054828">
    <property type="entry name" value="Vit_B12_bind_prot"/>
</dbReference>
<dbReference type="STRING" id="522306.CAP2UW1_0988"/>
<evidence type="ECO:0000313" key="3">
    <source>
        <dbReference type="EMBL" id="ACV34324.1"/>
    </source>
</evidence>
<dbReference type="PROSITE" id="PS50983">
    <property type="entry name" value="FE_B12_PBP"/>
    <property type="match status" value="1"/>
</dbReference>
<proteinExistence type="predicted"/>
<evidence type="ECO:0000259" key="2">
    <source>
        <dbReference type="PROSITE" id="PS50983"/>
    </source>
</evidence>
<dbReference type="NCBIfam" id="NF038402">
    <property type="entry name" value="TroA_like"/>
    <property type="match status" value="1"/>
</dbReference>
<dbReference type="eggNOG" id="COG4558">
    <property type="taxonomic scope" value="Bacteria"/>
</dbReference>
<gene>
    <name evidence="3" type="ordered locus">CAP2UW1_0988</name>
</gene>
<dbReference type="Gene3D" id="3.40.50.1980">
    <property type="entry name" value="Nitrogenase molybdenum iron protein domain"/>
    <property type="match status" value="2"/>
</dbReference>
<reference evidence="3" key="1">
    <citation type="submission" date="2009-08" db="EMBL/GenBank/DDBJ databases">
        <authorList>
            <consortium name="US DOE Joint Genome Institute"/>
            <person name="Lucas S."/>
            <person name="Copeland A."/>
            <person name="Lapidus A."/>
            <person name="Glavina del Rio T."/>
            <person name="Dalin E."/>
            <person name="Tice H."/>
            <person name="Bruce D."/>
            <person name="Barry K."/>
            <person name="Pitluck S."/>
            <person name="Lowry S."/>
            <person name="Larimer F."/>
            <person name="Land M."/>
            <person name="Hauser L."/>
            <person name="Kyrpides N."/>
            <person name="Ivanova N."/>
            <person name="McMahon K.D."/>
            <person name="Hugenholtz P."/>
        </authorList>
    </citation>
    <scope>NUCLEOTIDE SEQUENCE</scope>
    <source>
        <strain evidence="3">UW-1</strain>
    </source>
</reference>
<accession>C7RPT1</accession>
<sequence length="269" mass="30135">MQWSDALGKPHDRYPGSPRIVSLVPSITELVIDLGLAGVLVGRTGFCVHPRQAVRRIAKVGGTKGFSIDTLRALAPTHVIANIDENRREEVEALRDFVPHLIVTHPLAPRDNLDLYRLVGGVFGRESQAADLCAAFEREWAATTAWLTGVPRQRVLYLIWRQPWLSVARDTYISRMLAAAGWDTLPVLSSVRYPEVDLPSVAREADIVLLSSEPYPFREKHRRQLLDELPGVRAALIDGELVSWYGTRALHGLPYLRRLRRELANSPAT</sequence>
<dbReference type="KEGG" id="app:CAP2UW1_0988"/>
<keyword evidence="1" id="KW-0732">Signal</keyword>
<dbReference type="OrthoDB" id="9816357at2"/>
<organism evidence="3">
    <name type="scientific">Accumulibacter regalis</name>
    <dbReference type="NCBI Taxonomy" id="522306"/>
    <lineage>
        <taxon>Bacteria</taxon>
        <taxon>Pseudomonadati</taxon>
        <taxon>Pseudomonadota</taxon>
        <taxon>Betaproteobacteria</taxon>
        <taxon>Candidatus Accumulibacter</taxon>
    </lineage>
</organism>
<dbReference type="InterPro" id="IPR050902">
    <property type="entry name" value="ABC_Transporter_SBP"/>
</dbReference>
<protein>
    <submittedName>
        <fullName evidence="3">Periplasmic binding protein</fullName>
    </submittedName>
</protein>
<dbReference type="PANTHER" id="PTHR30535:SF35">
    <property type="entry name" value="PERIPLASMIC BINDING PROTEIN"/>
    <property type="match status" value="1"/>
</dbReference>
<dbReference type="SUPFAM" id="SSF53807">
    <property type="entry name" value="Helical backbone' metal receptor"/>
    <property type="match status" value="1"/>
</dbReference>
<name>C7RPT1_ACCRE</name>
<dbReference type="HOGENOM" id="CLU_038034_2_7_4"/>
<evidence type="ECO:0000256" key="1">
    <source>
        <dbReference type="ARBA" id="ARBA00022729"/>
    </source>
</evidence>
<reference evidence="3" key="2">
    <citation type="submission" date="2009-09" db="EMBL/GenBank/DDBJ databases">
        <title>Complete sequence of chromosome of Candidatus Accumulibacter phosphatis clade IIA str. UW-1.</title>
        <authorList>
            <consortium name="US DOE Joint Genome Institute"/>
            <person name="Martin H.G."/>
            <person name="Ivanova N."/>
            <person name="Kunin V."/>
            <person name="Warnecke F."/>
            <person name="Barry K."/>
            <person name="He S."/>
            <person name="Salamov A."/>
            <person name="Szeto E."/>
            <person name="Dalin E."/>
            <person name="Pangilinan J.L."/>
            <person name="Lapidus A."/>
            <person name="Lowry S."/>
            <person name="Kyrpides N.C."/>
            <person name="McMahon K.D."/>
            <person name="Hugenholtz P."/>
        </authorList>
    </citation>
    <scope>NUCLEOTIDE SEQUENCE [LARGE SCALE GENOMIC DNA]</scope>
    <source>
        <strain evidence="3">UW-1</strain>
    </source>
</reference>
<feature type="domain" description="Fe/B12 periplasmic-binding" evidence="2">
    <location>
        <begin position="19"/>
        <end position="267"/>
    </location>
</feature>
<dbReference type="AlphaFoldDB" id="C7RPT1"/>
<dbReference type="PANTHER" id="PTHR30535">
    <property type="entry name" value="VITAMIN B12-BINDING PROTEIN"/>
    <property type="match status" value="1"/>
</dbReference>
<dbReference type="EMBL" id="CP001715">
    <property type="protein sequence ID" value="ACV34324.1"/>
    <property type="molecule type" value="Genomic_DNA"/>
</dbReference>
<dbReference type="Pfam" id="PF01497">
    <property type="entry name" value="Peripla_BP_2"/>
    <property type="match status" value="1"/>
</dbReference>
<dbReference type="InterPro" id="IPR002491">
    <property type="entry name" value="ABC_transptr_periplasmic_BD"/>
</dbReference>